<dbReference type="RefSeq" id="WP_085152775.1">
    <property type="nucleotide sequence ID" value="NZ_AP022612.1"/>
</dbReference>
<keyword evidence="8" id="KW-1185">Reference proteome</keyword>
<comment type="subunit">
    <text evidence="4">The methyltransferase is composed of M and S polypeptides.</text>
</comment>
<evidence type="ECO:0000256" key="2">
    <source>
        <dbReference type="ARBA" id="ARBA00022747"/>
    </source>
</evidence>
<name>A0A7I7XTJ9_9MYCO</name>
<dbReference type="InterPro" id="IPR000055">
    <property type="entry name" value="Restrct_endonuc_typeI_TRD"/>
</dbReference>
<feature type="coiled-coil region" evidence="5">
    <location>
        <begin position="155"/>
        <end position="192"/>
    </location>
</feature>
<dbReference type="GO" id="GO:0003677">
    <property type="term" value="F:DNA binding"/>
    <property type="evidence" value="ECO:0007669"/>
    <property type="project" value="UniProtKB-KW"/>
</dbReference>
<reference evidence="7" key="1">
    <citation type="journal article" date="2019" name="Emerg. Microbes Infect.">
        <title>Comprehensive subspecies identification of 175 nontuberculous mycobacteria species based on 7547 genomic profiles.</title>
        <authorList>
            <person name="Matsumoto Y."/>
            <person name="Kinjo T."/>
            <person name="Motooka D."/>
            <person name="Nabeya D."/>
            <person name="Jung N."/>
            <person name="Uechi K."/>
            <person name="Horii T."/>
            <person name="Iida T."/>
            <person name="Fujita J."/>
            <person name="Nakamura S."/>
        </authorList>
    </citation>
    <scope>NUCLEOTIDE SEQUENCE [LARGE SCALE GENOMIC DNA]</scope>
    <source>
        <strain evidence="7">JCM 13671</strain>
    </source>
</reference>
<reference evidence="7" key="2">
    <citation type="submission" date="2020-02" db="EMBL/GenBank/DDBJ databases">
        <authorList>
            <person name="Matsumoto Y."/>
            <person name="Motooka D."/>
            <person name="Nakamura S."/>
        </authorList>
    </citation>
    <scope>NUCLEOTIDE SEQUENCE</scope>
    <source>
        <strain evidence="7">JCM 13671</strain>
    </source>
</reference>
<dbReference type="InterPro" id="IPR051212">
    <property type="entry name" value="Type-I_RE_S_subunit"/>
</dbReference>
<evidence type="ECO:0000313" key="7">
    <source>
        <dbReference type="EMBL" id="BBZ32589.1"/>
    </source>
</evidence>
<dbReference type="EMBL" id="AP022612">
    <property type="protein sequence ID" value="BBZ32589.1"/>
    <property type="molecule type" value="Genomic_DNA"/>
</dbReference>
<proteinExistence type="inferred from homology"/>
<dbReference type="PANTHER" id="PTHR43140:SF1">
    <property type="entry name" value="TYPE I RESTRICTION ENZYME ECOKI SPECIFICITY SUBUNIT"/>
    <property type="match status" value="1"/>
</dbReference>
<organism evidence="7 8">
    <name type="scientific">Mycolicibacterium confluentis</name>
    <dbReference type="NCBI Taxonomy" id="28047"/>
    <lineage>
        <taxon>Bacteria</taxon>
        <taxon>Bacillati</taxon>
        <taxon>Actinomycetota</taxon>
        <taxon>Actinomycetes</taxon>
        <taxon>Mycobacteriales</taxon>
        <taxon>Mycobacteriaceae</taxon>
        <taxon>Mycolicibacterium</taxon>
    </lineage>
</organism>
<dbReference type="Pfam" id="PF01420">
    <property type="entry name" value="Methylase_S"/>
    <property type="match status" value="1"/>
</dbReference>
<dbReference type="Proteomes" id="UP000466931">
    <property type="component" value="Chromosome"/>
</dbReference>
<dbReference type="REBASE" id="378313">
    <property type="entry name" value="S.Mco13671ORF11980P"/>
</dbReference>
<keyword evidence="3" id="KW-0238">DNA-binding</keyword>
<evidence type="ECO:0000259" key="6">
    <source>
        <dbReference type="Pfam" id="PF01420"/>
    </source>
</evidence>
<feature type="domain" description="Type I restriction modification DNA specificity" evidence="6">
    <location>
        <begin position="2"/>
        <end position="176"/>
    </location>
</feature>
<dbReference type="PANTHER" id="PTHR43140">
    <property type="entry name" value="TYPE-1 RESTRICTION ENZYME ECOKI SPECIFICITY PROTEIN"/>
    <property type="match status" value="1"/>
</dbReference>
<evidence type="ECO:0000256" key="5">
    <source>
        <dbReference type="SAM" id="Coils"/>
    </source>
</evidence>
<comment type="similarity">
    <text evidence="1">Belongs to the type-I restriction system S methylase family.</text>
</comment>
<protein>
    <recommendedName>
        <fullName evidence="6">Type I restriction modification DNA specificity domain-containing protein</fullName>
    </recommendedName>
</protein>
<keyword evidence="2" id="KW-0680">Restriction system</keyword>
<dbReference type="Gene3D" id="3.90.220.20">
    <property type="entry name" value="DNA methylase specificity domains"/>
    <property type="match status" value="2"/>
</dbReference>
<evidence type="ECO:0000256" key="1">
    <source>
        <dbReference type="ARBA" id="ARBA00010923"/>
    </source>
</evidence>
<accession>A0A7I7XTJ9</accession>
<dbReference type="GO" id="GO:0009307">
    <property type="term" value="P:DNA restriction-modification system"/>
    <property type="evidence" value="ECO:0007669"/>
    <property type="project" value="UniProtKB-KW"/>
</dbReference>
<evidence type="ECO:0000313" key="8">
    <source>
        <dbReference type="Proteomes" id="UP000466931"/>
    </source>
</evidence>
<dbReference type="CDD" id="cd17261">
    <property type="entry name" value="RMtype1_S_EcoKI-TRD2-CR2_like"/>
    <property type="match status" value="1"/>
</dbReference>
<evidence type="ECO:0000256" key="3">
    <source>
        <dbReference type="ARBA" id="ARBA00023125"/>
    </source>
</evidence>
<dbReference type="SUPFAM" id="SSF116734">
    <property type="entry name" value="DNA methylase specificity domain"/>
    <property type="match status" value="2"/>
</dbReference>
<sequence length="418" mass="46504">MNWQMVALNAVAEIQGGIQKQPKRTPRQNAYPFLRVANVTKFGLELDDLHAIELFEGEIERYRLQRGDLLVVEGNGSASQIGRAAVWDGSIPDAVHQNHLIRVRPGARVDPRYLGHIWNSPAIRGELSWVASSTSGLHTLSVAKLKRIALPLPSLAEQRRIVDLLEDHLSRLEAAETNLDHAARRLELWHQKAVDMSIWSMETTCTPVGDLLREPMRNGRSDRAVKGAEPGIRTLTLTAVTKNSFTEANTKLTITTHERAAGLWLEPGDIYVQRSNTPELVGSSALYTGAKDWAIFPDLLIRLRADESKVDPRFLASALQSERGHDQLRRKAKGLAGSMPKIDQKAIADVLVPVPDATTQRQIIERVERVSSARETQIEAIGRMRLRVASLRRSLFAAAFSGRLTNSSNELLEELESV</sequence>
<dbReference type="InterPro" id="IPR044946">
    <property type="entry name" value="Restrct_endonuc_typeI_TRD_sf"/>
</dbReference>
<dbReference type="AlphaFoldDB" id="A0A7I7XTJ9"/>
<keyword evidence="5" id="KW-0175">Coiled coil</keyword>
<gene>
    <name evidence="7" type="ORF">MCNF_11940</name>
</gene>
<dbReference type="CDD" id="cd17253">
    <property type="entry name" value="RMtype1_S_Eco933I-TRD2-CR2_like"/>
    <property type="match status" value="1"/>
</dbReference>
<dbReference type="OrthoDB" id="3197085at2"/>
<evidence type="ECO:0000256" key="4">
    <source>
        <dbReference type="ARBA" id="ARBA00038652"/>
    </source>
</evidence>